<keyword evidence="5" id="KW-1185">Reference proteome</keyword>
<dbReference type="SMART" id="SM00422">
    <property type="entry name" value="HTH_MERR"/>
    <property type="match status" value="1"/>
</dbReference>
<feature type="region of interest" description="Disordered" evidence="2">
    <location>
        <begin position="375"/>
        <end position="405"/>
    </location>
</feature>
<feature type="compositionally biased region" description="Basic and acidic residues" evidence="2">
    <location>
        <begin position="254"/>
        <end position="269"/>
    </location>
</feature>
<dbReference type="GO" id="GO:0003677">
    <property type="term" value="F:DNA binding"/>
    <property type="evidence" value="ECO:0007669"/>
    <property type="project" value="UniProtKB-KW"/>
</dbReference>
<feature type="compositionally biased region" description="Basic and acidic residues" evidence="2">
    <location>
        <begin position="375"/>
        <end position="388"/>
    </location>
</feature>
<dbReference type="InterPro" id="IPR009061">
    <property type="entry name" value="DNA-bd_dom_put_sf"/>
</dbReference>
<dbReference type="InterPro" id="IPR047057">
    <property type="entry name" value="MerR_fam"/>
</dbReference>
<evidence type="ECO:0000313" key="4">
    <source>
        <dbReference type="EMBL" id="OEV12202.1"/>
    </source>
</evidence>
<evidence type="ECO:0000313" key="5">
    <source>
        <dbReference type="Proteomes" id="UP000176005"/>
    </source>
</evidence>
<feature type="compositionally biased region" description="Pro residues" evidence="2">
    <location>
        <begin position="396"/>
        <end position="405"/>
    </location>
</feature>
<dbReference type="GO" id="GO:0003700">
    <property type="term" value="F:DNA-binding transcription factor activity"/>
    <property type="evidence" value="ECO:0007669"/>
    <property type="project" value="InterPro"/>
</dbReference>
<organism evidence="4 5">
    <name type="scientific">Streptomyces nanshensis</name>
    <dbReference type="NCBI Taxonomy" id="518642"/>
    <lineage>
        <taxon>Bacteria</taxon>
        <taxon>Bacillati</taxon>
        <taxon>Actinomycetota</taxon>
        <taxon>Actinomycetes</taxon>
        <taxon>Kitasatosporales</taxon>
        <taxon>Streptomycetaceae</taxon>
        <taxon>Streptomyces</taxon>
    </lineage>
</organism>
<dbReference type="AlphaFoldDB" id="A0A1E7L7K9"/>
<protein>
    <recommendedName>
        <fullName evidence="3">HTH merR-type domain-containing protein</fullName>
    </recommendedName>
</protein>
<dbReference type="PANTHER" id="PTHR30204:SF93">
    <property type="entry name" value="HTH MERR-TYPE DOMAIN-CONTAINING PROTEIN"/>
    <property type="match status" value="1"/>
</dbReference>
<feature type="region of interest" description="Disordered" evidence="2">
    <location>
        <begin position="234"/>
        <end position="349"/>
    </location>
</feature>
<accession>A0A1E7L7K9</accession>
<dbReference type="Pfam" id="PF13411">
    <property type="entry name" value="MerR_1"/>
    <property type="match status" value="1"/>
</dbReference>
<dbReference type="EMBL" id="LJGW01000156">
    <property type="protein sequence ID" value="OEV12202.1"/>
    <property type="molecule type" value="Genomic_DNA"/>
</dbReference>
<gene>
    <name evidence="4" type="ORF">AN218_09410</name>
</gene>
<reference evidence="4 5" key="1">
    <citation type="journal article" date="2016" name="Front. Microbiol.">
        <title>Comparative Genomics Analysis of Streptomyces Species Reveals Their Adaptation to the Marine Environment and Their Diversity at the Genomic Level.</title>
        <authorList>
            <person name="Tian X."/>
            <person name="Zhang Z."/>
            <person name="Yang T."/>
            <person name="Chen M."/>
            <person name="Li J."/>
            <person name="Chen F."/>
            <person name="Yang J."/>
            <person name="Li W."/>
            <person name="Zhang B."/>
            <person name="Zhang Z."/>
            <person name="Wu J."/>
            <person name="Zhang C."/>
            <person name="Long L."/>
            <person name="Xiao J."/>
        </authorList>
    </citation>
    <scope>NUCLEOTIDE SEQUENCE [LARGE SCALE GENOMIC DNA]</scope>
    <source>
        <strain evidence="4 5">SCSIO 10429</strain>
    </source>
</reference>
<dbReference type="PROSITE" id="PS50937">
    <property type="entry name" value="HTH_MERR_2"/>
    <property type="match status" value="1"/>
</dbReference>
<evidence type="ECO:0000256" key="1">
    <source>
        <dbReference type="ARBA" id="ARBA00023125"/>
    </source>
</evidence>
<proteinExistence type="predicted"/>
<comment type="caution">
    <text evidence="4">The sequence shown here is derived from an EMBL/GenBank/DDBJ whole genome shotgun (WGS) entry which is preliminary data.</text>
</comment>
<keyword evidence="1" id="KW-0238">DNA-binding</keyword>
<feature type="compositionally biased region" description="Basic and acidic residues" evidence="2">
    <location>
        <begin position="235"/>
        <end position="244"/>
    </location>
</feature>
<evidence type="ECO:0000259" key="3">
    <source>
        <dbReference type="PROSITE" id="PS50937"/>
    </source>
</evidence>
<dbReference type="CDD" id="cd04778">
    <property type="entry name" value="HTH_MerR-like_sg2"/>
    <property type="match status" value="1"/>
</dbReference>
<dbReference type="Gene3D" id="1.10.1660.10">
    <property type="match status" value="1"/>
</dbReference>
<dbReference type="PATRIC" id="fig|518642.10.peg.1878"/>
<sequence>MEDLARHSGTTVRTIRAYQDRGLLPRPGRRGRANVYDDAHLTRLRQISALLERGYTLASIKELLEAWDEGRGLSGVLGLVSEVEGPWTDEEPERLTRAELDELFGGSAEHSTDAVAEAAELGVLVPLLERPGEYLVPSPQELSVAAELHRAGVPLLALTEHLRELRAQVEHIAVRLMEFTGQHVFGPRLDARPTDEQATEAAGLVRRLRPLAQQTVDAELARAMRTFASRRLREHLRGGAESRGQEYPTTESPTTERQETERQETEGARGARPAPVGGTPETPAPGGIGRNGERHPATPLPTGIPAARRPAPAPETGAHDASVGSGTSGTSGSSGTSAPQDTESVPLPARTLAAVRELAGADQAAAFIAAAAEREVQARTMDRLTKDRRTNRHPAPAAPAPPDPR</sequence>
<name>A0A1E7L7K9_9ACTN</name>
<dbReference type="PANTHER" id="PTHR30204">
    <property type="entry name" value="REDOX-CYCLING DRUG-SENSING TRANSCRIPTIONAL ACTIVATOR SOXR"/>
    <property type="match status" value="1"/>
</dbReference>
<dbReference type="SUPFAM" id="SSF46955">
    <property type="entry name" value="Putative DNA-binding domain"/>
    <property type="match status" value="1"/>
</dbReference>
<dbReference type="InterPro" id="IPR000551">
    <property type="entry name" value="MerR-type_HTH_dom"/>
</dbReference>
<evidence type="ECO:0000256" key="2">
    <source>
        <dbReference type="SAM" id="MobiDB-lite"/>
    </source>
</evidence>
<dbReference type="Proteomes" id="UP000176005">
    <property type="component" value="Unassembled WGS sequence"/>
</dbReference>
<feature type="domain" description="HTH merR-type" evidence="3">
    <location>
        <begin position="1"/>
        <end position="66"/>
    </location>
</feature>
<feature type="compositionally biased region" description="Low complexity" evidence="2">
    <location>
        <begin position="324"/>
        <end position="337"/>
    </location>
</feature>